<feature type="compositionally biased region" description="Acidic residues" evidence="1">
    <location>
        <begin position="78"/>
        <end position="99"/>
    </location>
</feature>
<accession>T1JXW2</accession>
<evidence type="ECO:0000256" key="1">
    <source>
        <dbReference type="SAM" id="MobiDB-lite"/>
    </source>
</evidence>
<feature type="compositionally biased region" description="Basic and acidic residues" evidence="1">
    <location>
        <begin position="189"/>
        <end position="206"/>
    </location>
</feature>
<dbReference type="AlphaFoldDB" id="T1JXW2"/>
<feature type="compositionally biased region" description="Polar residues" evidence="1">
    <location>
        <begin position="247"/>
        <end position="293"/>
    </location>
</feature>
<feature type="region of interest" description="Disordered" evidence="1">
    <location>
        <begin position="134"/>
        <end position="357"/>
    </location>
</feature>
<evidence type="ECO:0000313" key="3">
    <source>
        <dbReference type="Proteomes" id="UP000015104"/>
    </source>
</evidence>
<reference evidence="3" key="1">
    <citation type="submission" date="2011-08" db="EMBL/GenBank/DDBJ databases">
        <authorList>
            <person name="Rombauts S."/>
        </authorList>
    </citation>
    <scope>NUCLEOTIDE SEQUENCE</scope>
    <source>
        <strain evidence="3">London</strain>
    </source>
</reference>
<organism evidence="2 3">
    <name type="scientific">Tetranychus urticae</name>
    <name type="common">Two-spotted spider mite</name>
    <dbReference type="NCBI Taxonomy" id="32264"/>
    <lineage>
        <taxon>Eukaryota</taxon>
        <taxon>Metazoa</taxon>
        <taxon>Ecdysozoa</taxon>
        <taxon>Arthropoda</taxon>
        <taxon>Chelicerata</taxon>
        <taxon>Arachnida</taxon>
        <taxon>Acari</taxon>
        <taxon>Acariformes</taxon>
        <taxon>Trombidiformes</taxon>
        <taxon>Prostigmata</taxon>
        <taxon>Eleutherengona</taxon>
        <taxon>Raphignathae</taxon>
        <taxon>Tetranychoidea</taxon>
        <taxon>Tetranychidae</taxon>
        <taxon>Tetranychus</taxon>
    </lineage>
</organism>
<proteinExistence type="predicted"/>
<sequence length="357" mass="40499">MGEDLTEVDVRQRKSGKNKNLGDDGYSSPGENVHGASKRRRRGRNDKIDGNVNTPEKEVTSEAIDLKGKIGKKREVNVDDGDDGDDYSSLDSSLDDEESSGSWLFKLVIIAIIVSLGFSLMWFNDGDSSRDLGEIVSDGESIDDGVESYVSSKIGEDNDDDRDRDDIGLESEDKSYEDKYQEYQQTSEFQDHSQWSHDYSESDRMGGEIIAEVSDSVGDSQSESNEEAEYQMNQNQDYSHNEPEIDQQPSEEWSWSIQEQLDNSAAHPSNEETNPNPETQSNPVEEQSNPSFDQQAWQYQEQQNEPDQQQQTHEQFHEQIQEQAQEQYEPRPDDQQAQSIADAPEQYDNPPMVIGMV</sequence>
<dbReference type="Proteomes" id="UP000015104">
    <property type="component" value="Unassembled WGS sequence"/>
</dbReference>
<protein>
    <submittedName>
        <fullName evidence="2">Uncharacterized protein</fullName>
    </submittedName>
</protein>
<feature type="region of interest" description="Disordered" evidence="1">
    <location>
        <begin position="1"/>
        <end position="100"/>
    </location>
</feature>
<keyword evidence="3" id="KW-1185">Reference proteome</keyword>
<feature type="compositionally biased region" description="Basic and acidic residues" evidence="1">
    <location>
        <begin position="164"/>
        <end position="181"/>
    </location>
</feature>
<feature type="compositionally biased region" description="Basic and acidic residues" evidence="1">
    <location>
        <begin position="45"/>
        <end position="77"/>
    </location>
</feature>
<evidence type="ECO:0000313" key="2">
    <source>
        <dbReference type="EnsemblMetazoa" id="tetur02g13460.1"/>
    </source>
</evidence>
<reference evidence="2" key="2">
    <citation type="submission" date="2015-06" db="UniProtKB">
        <authorList>
            <consortium name="EnsemblMetazoa"/>
        </authorList>
    </citation>
    <scope>IDENTIFICATION</scope>
</reference>
<feature type="compositionally biased region" description="Low complexity" evidence="1">
    <location>
        <begin position="294"/>
        <end position="313"/>
    </location>
</feature>
<name>T1JXW2_TETUR</name>
<dbReference type="HOGENOM" id="CLU_776900_0_0_1"/>
<dbReference type="EMBL" id="CAEY01000835">
    <property type="status" value="NOT_ANNOTATED_CDS"/>
    <property type="molecule type" value="Genomic_DNA"/>
</dbReference>
<dbReference type="EnsemblMetazoa" id="tetur02g13460.1">
    <property type="protein sequence ID" value="tetur02g13460.1"/>
    <property type="gene ID" value="tetur02g13460"/>
</dbReference>